<dbReference type="NCBIfam" id="TIGR01752">
    <property type="entry name" value="flav_long"/>
    <property type="match status" value="1"/>
</dbReference>
<evidence type="ECO:0000256" key="2">
    <source>
        <dbReference type="ARBA" id="ARBA00005267"/>
    </source>
</evidence>
<keyword evidence="6 7" id="KW-0249">Electron transport</keyword>
<keyword evidence="9" id="KW-1185">Reference proteome</keyword>
<dbReference type="PANTHER" id="PTHR42809:SF1">
    <property type="entry name" value="FLAVODOXIN 1"/>
    <property type="match status" value="1"/>
</dbReference>
<evidence type="ECO:0000313" key="8">
    <source>
        <dbReference type="EMBL" id="TFH94102.1"/>
    </source>
</evidence>
<evidence type="ECO:0000256" key="1">
    <source>
        <dbReference type="ARBA" id="ARBA00001917"/>
    </source>
</evidence>
<comment type="cofactor">
    <cofactor evidence="1 7">
        <name>FMN</name>
        <dbReference type="ChEBI" id="CHEBI:58210"/>
    </cofactor>
</comment>
<dbReference type="PANTHER" id="PTHR42809">
    <property type="entry name" value="FLAVODOXIN 2"/>
    <property type="match status" value="1"/>
</dbReference>
<sequence length="167" mass="18122">MKKISIIYGSCTDHTKDAAEQIAALLAEYSPEVLNVAECNAESFTSADFLILGTSTWGCGDLQDDWVDVLDQLKTTDLSGKRVALFGLGDSSSFSDTFVDGMGELYEFFSDKNCQIVGSVSADGYSFDSSRAFINDEFVGLPLDSDNEDHLTKERIVAWVGGLKSSL</sequence>
<comment type="caution">
    <text evidence="8">The sequence shown here is derived from an EMBL/GenBank/DDBJ whole genome shotgun (WGS) entry which is preliminary data.</text>
</comment>
<dbReference type="InterPro" id="IPR008254">
    <property type="entry name" value="Flavodoxin/NO_synth"/>
</dbReference>
<dbReference type="Proteomes" id="UP000297225">
    <property type="component" value="Unassembled WGS sequence"/>
</dbReference>
<evidence type="ECO:0000256" key="4">
    <source>
        <dbReference type="ARBA" id="ARBA00022630"/>
    </source>
</evidence>
<dbReference type="OrthoDB" id="9790745at2"/>
<dbReference type="SUPFAM" id="SSF52218">
    <property type="entry name" value="Flavoproteins"/>
    <property type="match status" value="1"/>
</dbReference>
<gene>
    <name evidence="8" type="primary">fldA</name>
    <name evidence="8" type="ORF">E4P47_08955</name>
</gene>
<dbReference type="GeneID" id="66796494"/>
<dbReference type="NCBIfam" id="NF006738">
    <property type="entry name" value="PRK09267.1-4"/>
    <property type="match status" value="1"/>
</dbReference>
<organism evidence="8 9">
    <name type="scientific">Porphyromonas levii</name>
    <dbReference type="NCBI Taxonomy" id="28114"/>
    <lineage>
        <taxon>Bacteria</taxon>
        <taxon>Pseudomonadati</taxon>
        <taxon>Bacteroidota</taxon>
        <taxon>Bacteroidia</taxon>
        <taxon>Bacteroidales</taxon>
        <taxon>Porphyromonadaceae</taxon>
        <taxon>Porphyromonas</taxon>
    </lineage>
</organism>
<evidence type="ECO:0000256" key="6">
    <source>
        <dbReference type="ARBA" id="ARBA00022982"/>
    </source>
</evidence>
<dbReference type="NCBIfam" id="NF006739">
    <property type="entry name" value="PRK09267.1-5"/>
    <property type="match status" value="1"/>
</dbReference>
<dbReference type="InterPro" id="IPR050619">
    <property type="entry name" value="Flavodoxin"/>
</dbReference>
<dbReference type="GO" id="GO:0009055">
    <property type="term" value="F:electron transfer activity"/>
    <property type="evidence" value="ECO:0007669"/>
    <property type="project" value="UniProtKB-UniRule"/>
</dbReference>
<dbReference type="PROSITE" id="PS50902">
    <property type="entry name" value="FLAVODOXIN_LIKE"/>
    <property type="match status" value="1"/>
</dbReference>
<accession>A0A4Y8WM44</accession>
<keyword evidence="5 7" id="KW-0288">FMN</keyword>
<keyword evidence="3 7" id="KW-0813">Transport</keyword>
<protein>
    <recommendedName>
        <fullName evidence="7">Flavodoxin</fullName>
    </recommendedName>
</protein>
<proteinExistence type="inferred from homology"/>
<evidence type="ECO:0000256" key="5">
    <source>
        <dbReference type="ARBA" id="ARBA00022643"/>
    </source>
</evidence>
<dbReference type="AlphaFoldDB" id="A0A4Y8WM44"/>
<name>A0A4Y8WM44_9PORP</name>
<comment type="similarity">
    <text evidence="2 7">Belongs to the flavodoxin family.</text>
</comment>
<dbReference type="STRING" id="1122973.GCA_000379925_00824"/>
<dbReference type="InterPro" id="IPR029039">
    <property type="entry name" value="Flavoprotein-like_sf"/>
</dbReference>
<comment type="function">
    <text evidence="7">Low-potential electron donor to a number of redox enzymes.</text>
</comment>
<dbReference type="EMBL" id="SPNC01000189">
    <property type="protein sequence ID" value="TFH94102.1"/>
    <property type="molecule type" value="Genomic_DNA"/>
</dbReference>
<dbReference type="RefSeq" id="WP_018358076.1">
    <property type="nucleotide sequence ID" value="NZ_CP197400.1"/>
</dbReference>
<dbReference type="Pfam" id="PF00258">
    <property type="entry name" value="Flavodoxin_1"/>
    <property type="match status" value="1"/>
</dbReference>
<dbReference type="GO" id="GO:0010181">
    <property type="term" value="F:FMN binding"/>
    <property type="evidence" value="ECO:0007669"/>
    <property type="project" value="UniProtKB-UniRule"/>
</dbReference>
<evidence type="ECO:0000256" key="3">
    <source>
        <dbReference type="ARBA" id="ARBA00022448"/>
    </source>
</evidence>
<dbReference type="Gene3D" id="3.40.50.360">
    <property type="match status" value="1"/>
</dbReference>
<evidence type="ECO:0000256" key="7">
    <source>
        <dbReference type="PIRNR" id="PIRNR038996"/>
    </source>
</evidence>
<keyword evidence="4 7" id="KW-0285">Flavoprotein</keyword>
<dbReference type="InterPro" id="IPR010086">
    <property type="entry name" value="Flavodoxin_lc"/>
</dbReference>
<dbReference type="PIRSF" id="PIRSF038996">
    <property type="entry name" value="FldA"/>
    <property type="match status" value="1"/>
</dbReference>
<reference evidence="8 9" key="1">
    <citation type="submission" date="2019-03" db="EMBL/GenBank/DDBJ databases">
        <title>Porphyromonas levii Isolated from the Uterus of Dairy Cows.</title>
        <authorList>
            <person name="Francis A.M."/>
        </authorList>
    </citation>
    <scope>NUCLEOTIDE SEQUENCE [LARGE SCALE GENOMIC DNA]</scope>
    <source>
        <strain evidence="8 9">AF5678</strain>
    </source>
</reference>
<evidence type="ECO:0000313" key="9">
    <source>
        <dbReference type="Proteomes" id="UP000297225"/>
    </source>
</evidence>